<dbReference type="PROSITE" id="PS51704">
    <property type="entry name" value="GP_PDE"/>
    <property type="match status" value="1"/>
</dbReference>
<dbReference type="PANTHER" id="PTHR46211">
    <property type="entry name" value="GLYCEROPHOSPHORYL DIESTER PHOSPHODIESTERASE"/>
    <property type="match status" value="1"/>
</dbReference>
<evidence type="ECO:0000313" key="3">
    <source>
        <dbReference type="Proteomes" id="UP000468943"/>
    </source>
</evidence>
<evidence type="ECO:0000313" key="2">
    <source>
        <dbReference type="EMBL" id="MXO55491.1"/>
    </source>
</evidence>
<sequence>MRSLLLRLLDNWRAPAPQPDRVNWLSEWDYAHRGLHGDGVPENSPSAFADAIARGLGIECDIQRTRDGKAVVFHDWDLDLLTDETGPVNKRDAADIEKIMLSGSTDAIPQLSRLLDQVAGQVPILIELKSAFDRRTNSLCLAVNRALEGYRGQYAVMSYDPRVASWFRSHSPRVVCGLVIKEEGKKNVRGAWERRLTLWHAKPDFLAYDVRDFPSKFASAQRSRGIPVLAWTINSEELRTRAVAHADALIAELEGSA</sequence>
<keyword evidence="3" id="KW-1185">Reference proteome</keyword>
<dbReference type="Proteomes" id="UP000468943">
    <property type="component" value="Unassembled WGS sequence"/>
</dbReference>
<dbReference type="GO" id="GO:0006629">
    <property type="term" value="P:lipid metabolic process"/>
    <property type="evidence" value="ECO:0007669"/>
    <property type="project" value="InterPro"/>
</dbReference>
<dbReference type="Gene3D" id="3.20.20.190">
    <property type="entry name" value="Phosphatidylinositol (PI) phosphodiesterase"/>
    <property type="match status" value="1"/>
</dbReference>
<evidence type="ECO:0000259" key="1">
    <source>
        <dbReference type="PROSITE" id="PS51704"/>
    </source>
</evidence>
<dbReference type="InterPro" id="IPR030395">
    <property type="entry name" value="GP_PDE_dom"/>
</dbReference>
<dbReference type="SUPFAM" id="SSF51695">
    <property type="entry name" value="PLC-like phosphodiesterases"/>
    <property type="match status" value="1"/>
</dbReference>
<dbReference type="AlphaFoldDB" id="A0A6I4SI72"/>
<dbReference type="PANTHER" id="PTHR46211:SF1">
    <property type="entry name" value="GLYCEROPHOSPHODIESTER PHOSPHODIESTERASE, CYTOPLASMIC"/>
    <property type="match status" value="1"/>
</dbReference>
<dbReference type="OrthoDB" id="384721at2"/>
<proteinExistence type="predicted"/>
<organism evidence="2 3">
    <name type="scientific">Pontixanthobacter gangjinensis</name>
    <dbReference type="NCBI Taxonomy" id="1028742"/>
    <lineage>
        <taxon>Bacteria</taxon>
        <taxon>Pseudomonadati</taxon>
        <taxon>Pseudomonadota</taxon>
        <taxon>Alphaproteobacteria</taxon>
        <taxon>Sphingomonadales</taxon>
        <taxon>Erythrobacteraceae</taxon>
        <taxon>Pontixanthobacter</taxon>
    </lineage>
</organism>
<dbReference type="InterPro" id="IPR017946">
    <property type="entry name" value="PLC-like_Pdiesterase_TIM-brl"/>
</dbReference>
<dbReference type="Pfam" id="PF03009">
    <property type="entry name" value="GDPD"/>
    <property type="match status" value="1"/>
</dbReference>
<protein>
    <submittedName>
        <fullName evidence="2">Glycerophosphodiester phosphodiesterase</fullName>
    </submittedName>
</protein>
<name>A0A6I4SI72_9SPHN</name>
<dbReference type="EMBL" id="WTYS01000001">
    <property type="protein sequence ID" value="MXO55491.1"/>
    <property type="molecule type" value="Genomic_DNA"/>
</dbReference>
<feature type="domain" description="GP-PDE" evidence="1">
    <location>
        <begin position="27"/>
        <end position="257"/>
    </location>
</feature>
<reference evidence="2 3" key="1">
    <citation type="submission" date="2019-12" db="EMBL/GenBank/DDBJ databases">
        <title>Genomic-based taxomic classification of the family Erythrobacteraceae.</title>
        <authorList>
            <person name="Xu L."/>
        </authorList>
    </citation>
    <scope>NUCLEOTIDE SEQUENCE [LARGE SCALE GENOMIC DNA]</scope>
    <source>
        <strain evidence="2 3">JCM 17802</strain>
    </source>
</reference>
<accession>A0A6I4SI72</accession>
<dbReference type="RefSeq" id="WP_160596809.1">
    <property type="nucleotide sequence ID" value="NZ_WTYS01000001.1"/>
</dbReference>
<gene>
    <name evidence="2" type="ORF">GRI36_01215</name>
</gene>
<dbReference type="GO" id="GO:0008081">
    <property type="term" value="F:phosphoric diester hydrolase activity"/>
    <property type="evidence" value="ECO:0007669"/>
    <property type="project" value="InterPro"/>
</dbReference>
<comment type="caution">
    <text evidence="2">The sequence shown here is derived from an EMBL/GenBank/DDBJ whole genome shotgun (WGS) entry which is preliminary data.</text>
</comment>